<dbReference type="Proteomes" id="UP000189704">
    <property type="component" value="Unplaced"/>
</dbReference>
<feature type="non-terminal residue" evidence="3">
    <location>
        <position position="148"/>
    </location>
</feature>
<dbReference type="KEGG" id="csyr:103260004"/>
<evidence type="ECO:0000256" key="1">
    <source>
        <dbReference type="SAM" id="MobiDB-lite"/>
    </source>
</evidence>
<accession>A0A3Q0DX64</accession>
<sequence>MGSVGSQRLKEPGMAGTPDGGMMVSFSFDSYQLEEVATEAAQGPGVGARGVAAFVDSVELGTASPFPGPADCEVRLAEQAACRPGLKARGPHPDSRLSAWEPSSKSLCSLEKEDAGVSSATCGCSSSPGTRPTPSTWRQWALWPSAAQ</sequence>
<dbReference type="RefSeq" id="XP_021567796.1">
    <property type="nucleotide sequence ID" value="XM_021712121.1"/>
</dbReference>
<dbReference type="GeneID" id="103260004"/>
<dbReference type="AlphaFoldDB" id="A0A3Q0DX64"/>
<protein>
    <submittedName>
        <fullName evidence="3">Uncharacterized protein LOC103260004</fullName>
    </submittedName>
</protein>
<keyword evidence="2" id="KW-1185">Reference proteome</keyword>
<feature type="region of interest" description="Disordered" evidence="1">
    <location>
        <begin position="1"/>
        <end position="21"/>
    </location>
</feature>
<dbReference type="OrthoDB" id="10014563at2759"/>
<gene>
    <name evidence="3" type="primary">LOC103260004</name>
</gene>
<proteinExistence type="predicted"/>
<organism evidence="2 3">
    <name type="scientific">Carlito syrichta</name>
    <name type="common">Philippine tarsier</name>
    <name type="synonym">Tarsius syrichta</name>
    <dbReference type="NCBI Taxonomy" id="1868482"/>
    <lineage>
        <taxon>Eukaryota</taxon>
        <taxon>Metazoa</taxon>
        <taxon>Chordata</taxon>
        <taxon>Craniata</taxon>
        <taxon>Vertebrata</taxon>
        <taxon>Euteleostomi</taxon>
        <taxon>Mammalia</taxon>
        <taxon>Eutheria</taxon>
        <taxon>Euarchontoglires</taxon>
        <taxon>Primates</taxon>
        <taxon>Haplorrhini</taxon>
        <taxon>Tarsiiformes</taxon>
        <taxon>Tarsiidae</taxon>
        <taxon>Carlito</taxon>
    </lineage>
</organism>
<evidence type="ECO:0000313" key="3">
    <source>
        <dbReference type="RefSeq" id="XP_021567796.1"/>
    </source>
</evidence>
<name>A0A3Q0DX64_CARSF</name>
<reference evidence="3" key="1">
    <citation type="submission" date="2025-08" db="UniProtKB">
        <authorList>
            <consortium name="RefSeq"/>
        </authorList>
    </citation>
    <scope>IDENTIFICATION</scope>
</reference>
<evidence type="ECO:0000313" key="2">
    <source>
        <dbReference type="Proteomes" id="UP000189704"/>
    </source>
</evidence>